<evidence type="ECO:0000256" key="5">
    <source>
        <dbReference type="ARBA" id="ARBA00009644"/>
    </source>
</evidence>
<feature type="chain" id="PRO_5045823269" description="Lysosome-associated membrane glycoprotein 5" evidence="22">
    <location>
        <begin position="24"/>
        <end position="265"/>
    </location>
</feature>
<sequence length="265" mass="28487">MARYLGAFVIMSLILSRLDVTIALNNTTSIPMSSSSGLTTTPKLPITMAPAMGLGHFNVSCILLDISCSVNVDLHVNSKVQTVTYDLPLKATASGTCVDQKSEINLVWSKGPANLTISMILDVQKEKWTVSNLGFTARTDNQPLVANATEKEVSAWQNDTSILKMTATGGKSFKCDQDQDIPLKAKNKMKVTVMIKQIHLQPFGSDAKKEFGEADVCSPNAGGNPAKPVDTIVPTAVGCVLAGLIVILIITYIVGRCRRPGYQKM</sequence>
<evidence type="ECO:0000256" key="1">
    <source>
        <dbReference type="ARBA" id="ARBA00004151"/>
    </source>
</evidence>
<keyword evidence="6 20" id="KW-0812">Transmembrane</keyword>
<dbReference type="Pfam" id="PF01299">
    <property type="entry name" value="Lamp2-like_luminal"/>
    <property type="match status" value="1"/>
</dbReference>
<keyword evidence="10" id="KW-0770">Synapse</keyword>
<keyword evidence="14" id="KW-0968">Cytoplasmic vesicle</keyword>
<dbReference type="PRINTS" id="PR00336">
    <property type="entry name" value="LYSASSOCTDMP"/>
</dbReference>
<keyword evidence="26" id="KW-1185">Reference proteome</keyword>
<evidence type="ECO:0000256" key="16">
    <source>
        <dbReference type="ARBA" id="ARBA00053950"/>
    </source>
</evidence>
<accession>A0ABN8MFX5</accession>
<protein>
    <recommendedName>
        <fullName evidence="18">Lysosome-associated membrane glycoprotein 5</fullName>
    </recommendedName>
    <alternativeName>
        <fullName evidence="19">Lysosome-associated membrane protein 5</fullName>
    </alternativeName>
</protein>
<comment type="subcellular location">
    <subcellularLocation>
        <location evidence="4">Cell projection</location>
        <location evidence="4">Dendrite</location>
    </subcellularLocation>
    <subcellularLocation>
        <location evidence="17">Cell projection</location>
        <location evidence="17">Growth cone membrane</location>
        <topology evidence="17">Single-pass type I membrane protein</topology>
    </subcellularLocation>
    <subcellularLocation>
        <location evidence="15">Cytoplasmic vesicle</location>
        <location evidence="15">Secretory vesicle</location>
        <location evidence="15">Synaptic vesicle membrane</location>
        <topology evidence="15">Single-pass type I membrane protein</topology>
    </subcellularLocation>
    <subcellularLocation>
        <location evidence="2">Early endosome membrane</location>
        <topology evidence="2">Single-pass type I membrane protein</topology>
    </subcellularLocation>
    <subcellularLocation>
        <location evidence="1">Endoplasmic reticulum-Golgi intermediate compartment membrane</location>
        <topology evidence="1">Single-pass type I membrane protein</topology>
    </subcellularLocation>
    <subcellularLocation>
        <location evidence="20">Membrane</location>
        <topology evidence="20">Single-pass type I membrane protein</topology>
    </subcellularLocation>
    <subcellularLocation>
        <location evidence="3">Recycling endosome</location>
    </subcellularLocation>
</comment>
<evidence type="ECO:0000256" key="20">
    <source>
        <dbReference type="PROSITE-ProRule" id="PRU00740"/>
    </source>
</evidence>
<evidence type="ECO:0000256" key="6">
    <source>
        <dbReference type="ARBA" id="ARBA00022692"/>
    </source>
</evidence>
<evidence type="ECO:0000256" key="13">
    <source>
        <dbReference type="ARBA" id="ARBA00023273"/>
    </source>
</evidence>
<feature type="domain" description="Lysosome-associated membrane glycoprotein 2-like luminal" evidence="23">
    <location>
        <begin position="58"/>
        <end position="204"/>
    </location>
</feature>
<feature type="transmembrane region" description="Helical" evidence="21">
    <location>
        <begin position="232"/>
        <end position="255"/>
    </location>
</feature>
<keyword evidence="8" id="KW-0967">Endosome</keyword>
<proteinExistence type="inferred from homology"/>
<dbReference type="PANTHER" id="PTHR11506">
    <property type="entry name" value="LYSOSOME-ASSOCIATED MEMBRANE GLYCOPROTEIN"/>
    <property type="match status" value="1"/>
</dbReference>
<dbReference type="EMBL" id="CALNXI010000430">
    <property type="protein sequence ID" value="CAH3026986.1"/>
    <property type="molecule type" value="Genomic_DNA"/>
</dbReference>
<evidence type="ECO:0000259" key="23">
    <source>
        <dbReference type="Pfam" id="PF01299"/>
    </source>
</evidence>
<evidence type="ECO:0000256" key="4">
    <source>
        <dbReference type="ARBA" id="ARBA00004279"/>
    </source>
</evidence>
<dbReference type="Gene3D" id="2.40.160.110">
    <property type="match status" value="1"/>
</dbReference>
<organism evidence="25 26">
    <name type="scientific">Porites evermanni</name>
    <dbReference type="NCBI Taxonomy" id="104178"/>
    <lineage>
        <taxon>Eukaryota</taxon>
        <taxon>Metazoa</taxon>
        <taxon>Cnidaria</taxon>
        <taxon>Anthozoa</taxon>
        <taxon>Hexacorallia</taxon>
        <taxon>Scleractinia</taxon>
        <taxon>Fungiina</taxon>
        <taxon>Poritidae</taxon>
        <taxon>Porites</taxon>
    </lineage>
</organism>
<comment type="caution">
    <text evidence="20">Lacks conserved residue(s) required for the propagation of feature annotation.</text>
</comment>
<dbReference type="PROSITE" id="PS51407">
    <property type="entry name" value="LAMP_3"/>
    <property type="match status" value="1"/>
</dbReference>
<feature type="domain" description="Lysosome-associated membrane glycoprotein 2-like transmembrane" evidence="24">
    <location>
        <begin position="233"/>
        <end position="263"/>
    </location>
</feature>
<dbReference type="InterPro" id="IPR048524">
    <property type="entry name" value="Lamp2-like_TM"/>
</dbReference>
<evidence type="ECO:0000256" key="11">
    <source>
        <dbReference type="ARBA" id="ARBA00023136"/>
    </source>
</evidence>
<evidence type="ECO:0000256" key="3">
    <source>
        <dbReference type="ARBA" id="ARBA00004172"/>
    </source>
</evidence>
<keyword evidence="12" id="KW-0325">Glycoprotein</keyword>
<keyword evidence="11 20" id="KW-0472">Membrane</keyword>
<evidence type="ECO:0000256" key="14">
    <source>
        <dbReference type="ARBA" id="ARBA00023329"/>
    </source>
</evidence>
<dbReference type="InterPro" id="IPR002000">
    <property type="entry name" value="Lysosome-assoc_membr_glycop"/>
</dbReference>
<evidence type="ECO:0000256" key="8">
    <source>
        <dbReference type="ARBA" id="ARBA00022753"/>
    </source>
</evidence>
<evidence type="ECO:0000256" key="2">
    <source>
        <dbReference type="ARBA" id="ARBA00004158"/>
    </source>
</evidence>
<evidence type="ECO:0000313" key="26">
    <source>
        <dbReference type="Proteomes" id="UP001159427"/>
    </source>
</evidence>
<dbReference type="Pfam" id="PF21222">
    <property type="entry name" value="Lamp2_2nd"/>
    <property type="match status" value="1"/>
</dbReference>
<evidence type="ECO:0000256" key="21">
    <source>
        <dbReference type="SAM" id="Phobius"/>
    </source>
</evidence>
<gene>
    <name evidence="25" type="ORF">PEVE_00030440</name>
</gene>
<evidence type="ECO:0000313" key="25">
    <source>
        <dbReference type="EMBL" id="CAH3026986.1"/>
    </source>
</evidence>
<comment type="function">
    <text evidence="16">Plays a role in short-term synaptic plasticity in a subset of GABAergic neurons in the brain.</text>
</comment>
<evidence type="ECO:0000256" key="7">
    <source>
        <dbReference type="ARBA" id="ARBA00022729"/>
    </source>
</evidence>
<reference evidence="25 26" key="1">
    <citation type="submission" date="2022-05" db="EMBL/GenBank/DDBJ databases">
        <authorList>
            <consortium name="Genoscope - CEA"/>
            <person name="William W."/>
        </authorList>
    </citation>
    <scope>NUCLEOTIDE SEQUENCE [LARGE SCALE GENOMIC DNA]</scope>
</reference>
<keyword evidence="9 21" id="KW-1133">Transmembrane helix</keyword>
<keyword evidence="13" id="KW-0966">Cell projection</keyword>
<evidence type="ECO:0000256" key="9">
    <source>
        <dbReference type="ARBA" id="ARBA00022989"/>
    </source>
</evidence>
<comment type="similarity">
    <text evidence="5 20">Belongs to the LAMP family.</text>
</comment>
<dbReference type="PANTHER" id="PTHR11506:SF35">
    <property type="entry name" value="LYSOSOME-ASSOCIATED MEMBRANE GLYCOPROTEIN 5"/>
    <property type="match status" value="1"/>
</dbReference>
<feature type="signal peptide" evidence="22">
    <location>
        <begin position="1"/>
        <end position="23"/>
    </location>
</feature>
<evidence type="ECO:0000256" key="19">
    <source>
        <dbReference type="ARBA" id="ARBA00076257"/>
    </source>
</evidence>
<evidence type="ECO:0000256" key="22">
    <source>
        <dbReference type="SAM" id="SignalP"/>
    </source>
</evidence>
<name>A0ABN8MFX5_9CNID</name>
<dbReference type="InterPro" id="IPR048528">
    <property type="entry name" value="Lamp2-like_luminal"/>
</dbReference>
<evidence type="ECO:0000259" key="24">
    <source>
        <dbReference type="Pfam" id="PF21222"/>
    </source>
</evidence>
<evidence type="ECO:0000256" key="15">
    <source>
        <dbReference type="ARBA" id="ARBA00029428"/>
    </source>
</evidence>
<evidence type="ECO:0000256" key="18">
    <source>
        <dbReference type="ARBA" id="ARBA00074379"/>
    </source>
</evidence>
<keyword evidence="7 22" id="KW-0732">Signal</keyword>
<evidence type="ECO:0000256" key="12">
    <source>
        <dbReference type="ARBA" id="ARBA00023180"/>
    </source>
</evidence>
<dbReference type="Proteomes" id="UP001159427">
    <property type="component" value="Unassembled WGS sequence"/>
</dbReference>
<evidence type="ECO:0000256" key="10">
    <source>
        <dbReference type="ARBA" id="ARBA00023018"/>
    </source>
</evidence>
<comment type="caution">
    <text evidence="25">The sequence shown here is derived from an EMBL/GenBank/DDBJ whole genome shotgun (WGS) entry which is preliminary data.</text>
</comment>
<evidence type="ECO:0000256" key="17">
    <source>
        <dbReference type="ARBA" id="ARBA00060492"/>
    </source>
</evidence>